<feature type="region of interest" description="Disordered" evidence="1">
    <location>
        <begin position="496"/>
        <end position="576"/>
    </location>
</feature>
<feature type="compositionally biased region" description="Basic and acidic residues" evidence="1">
    <location>
        <begin position="113"/>
        <end position="123"/>
    </location>
</feature>
<feature type="compositionally biased region" description="Acidic residues" evidence="1">
    <location>
        <begin position="206"/>
        <end position="215"/>
    </location>
</feature>
<dbReference type="Pfam" id="PF04004">
    <property type="entry name" value="Leo1"/>
    <property type="match status" value="1"/>
</dbReference>
<dbReference type="PANTHER" id="PTHR23146:SF0">
    <property type="entry name" value="RNA POLYMERASE-ASSOCIATED PROTEIN LEO1"/>
    <property type="match status" value="1"/>
</dbReference>
<dbReference type="GO" id="GO:0006368">
    <property type="term" value="P:transcription elongation by RNA polymerase II"/>
    <property type="evidence" value="ECO:0007669"/>
    <property type="project" value="InterPro"/>
</dbReference>
<feature type="compositionally biased region" description="Basic and acidic residues" evidence="1">
    <location>
        <begin position="456"/>
        <end position="468"/>
    </location>
</feature>
<name>A0A7S4K5V6_GUITH</name>
<gene>
    <name evidence="2" type="ORF">GTHE00462_LOCUS9802</name>
</gene>
<evidence type="ECO:0000313" key="2">
    <source>
        <dbReference type="EMBL" id="CAE2284707.1"/>
    </source>
</evidence>
<sequence length="576" mass="63504">MTSSSSDSEDEAKDTKQSPTEEAPRPTSGGKTLSKEGQRPAVENDSSSDSNDDDEESKPTKRKVAESSESEAEDSGKAGKDSHADDSRDAASNEDERQDGRTGLSSESESEDDGGKKDEEAERQGMTTKSSKSDRHKLSDDESDHEEMKRSERANDDDAGKASEASKGHYGRSGLSDSDSDEEEAKGKGDVEMGERAKVSMKDVFGNDESDEEEESSNKMKGQRVMLNKETGKLERGPTVDAPEHAMRNMGDSMRESSSALPSLRDLHATMPELPRPDDGAVLYYMRVSKHLQFEPYAFGSVESEEVRIRERKDNVSENMVRWRSVASDGDEKREAAKESNARFVQWSDGSLTLHVGETVLQVKKEPLKQNMHHLFVKHEAARETETDERLAIVEAHGVMQNRLVCVPFTKSAATKQIFRSLSKMANVKVDKSDLLIKKQIDENEQKALLGQKETMRIRQQSRREGLNRRRGANAEMTEEFLESEDVGGMVRAFRSNKRKATNPEALQRAKASSSKRARSDSESEESMSSSSSSSSDGARGRAAPSSSSSSSDEEPVAVKKTSASKKSLEDSEDSS</sequence>
<feature type="compositionally biased region" description="Low complexity" evidence="1">
    <location>
        <begin position="527"/>
        <end position="551"/>
    </location>
</feature>
<feature type="compositionally biased region" description="Basic and acidic residues" evidence="1">
    <location>
        <begin position="74"/>
        <end position="100"/>
    </location>
</feature>
<dbReference type="GO" id="GO:0032968">
    <property type="term" value="P:positive regulation of transcription elongation by RNA polymerase II"/>
    <property type="evidence" value="ECO:0007669"/>
    <property type="project" value="TreeGrafter"/>
</dbReference>
<dbReference type="EMBL" id="HBKN01012602">
    <property type="protein sequence ID" value="CAE2284707.1"/>
    <property type="molecule type" value="Transcribed_RNA"/>
</dbReference>
<feature type="compositionally biased region" description="Basic and acidic residues" evidence="1">
    <location>
        <begin position="131"/>
        <end position="167"/>
    </location>
</feature>
<dbReference type="AlphaFoldDB" id="A0A7S4K5V6"/>
<feature type="compositionally biased region" description="Basic and acidic residues" evidence="1">
    <location>
        <begin position="230"/>
        <end position="243"/>
    </location>
</feature>
<proteinExistence type="predicted"/>
<reference evidence="2" key="1">
    <citation type="submission" date="2021-01" db="EMBL/GenBank/DDBJ databases">
        <authorList>
            <person name="Corre E."/>
            <person name="Pelletier E."/>
            <person name="Niang G."/>
            <person name="Scheremetjew M."/>
            <person name="Finn R."/>
            <person name="Kale V."/>
            <person name="Holt S."/>
            <person name="Cochrane G."/>
            <person name="Meng A."/>
            <person name="Brown T."/>
            <person name="Cohen L."/>
        </authorList>
    </citation>
    <scope>NUCLEOTIDE SEQUENCE</scope>
    <source>
        <strain evidence="2">CCMP 2712</strain>
    </source>
</reference>
<evidence type="ECO:0000256" key="1">
    <source>
        <dbReference type="SAM" id="MobiDB-lite"/>
    </source>
</evidence>
<evidence type="ECO:0008006" key="3">
    <source>
        <dbReference type="Google" id="ProtNLM"/>
    </source>
</evidence>
<dbReference type="InterPro" id="IPR007149">
    <property type="entry name" value="Leo1"/>
</dbReference>
<feature type="compositionally biased region" description="Basic and acidic residues" evidence="1">
    <location>
        <begin position="57"/>
        <end position="66"/>
    </location>
</feature>
<feature type="region of interest" description="Disordered" evidence="1">
    <location>
        <begin position="456"/>
        <end position="481"/>
    </location>
</feature>
<accession>A0A7S4K5V6</accession>
<feature type="compositionally biased region" description="Basic and acidic residues" evidence="1">
    <location>
        <begin position="185"/>
        <end position="201"/>
    </location>
</feature>
<feature type="region of interest" description="Disordered" evidence="1">
    <location>
        <begin position="1"/>
        <end position="243"/>
    </location>
</feature>
<protein>
    <recommendedName>
        <fullName evidence="3">RNA polymerase-associated protein LEO1</fullName>
    </recommendedName>
</protein>
<dbReference type="GO" id="GO:1990269">
    <property type="term" value="F:RNA polymerase II C-terminal domain phosphoserine binding"/>
    <property type="evidence" value="ECO:0007669"/>
    <property type="project" value="TreeGrafter"/>
</dbReference>
<dbReference type="PANTHER" id="PTHR23146">
    <property type="entry name" value="LEO1 PROTEIN"/>
    <property type="match status" value="1"/>
</dbReference>
<organism evidence="2">
    <name type="scientific">Guillardia theta</name>
    <name type="common">Cryptophyte</name>
    <name type="synonym">Cryptomonas phi</name>
    <dbReference type="NCBI Taxonomy" id="55529"/>
    <lineage>
        <taxon>Eukaryota</taxon>
        <taxon>Cryptophyceae</taxon>
        <taxon>Pyrenomonadales</taxon>
        <taxon>Geminigeraceae</taxon>
        <taxon>Guillardia</taxon>
    </lineage>
</organism>
<dbReference type="GO" id="GO:0016593">
    <property type="term" value="C:Cdc73/Paf1 complex"/>
    <property type="evidence" value="ECO:0007669"/>
    <property type="project" value="InterPro"/>
</dbReference>